<dbReference type="SUPFAM" id="SSF46966">
    <property type="entry name" value="Spectrin repeat"/>
    <property type="match status" value="2"/>
</dbReference>
<feature type="compositionally biased region" description="Low complexity" evidence="7">
    <location>
        <begin position="2265"/>
        <end position="2293"/>
    </location>
</feature>
<dbReference type="InterPro" id="IPR013783">
    <property type="entry name" value="Ig-like_fold"/>
</dbReference>
<dbReference type="SMART" id="SM00326">
    <property type="entry name" value="SH3"/>
    <property type="match status" value="1"/>
</dbReference>
<dbReference type="SMART" id="SM00516">
    <property type="entry name" value="SEC14"/>
    <property type="match status" value="1"/>
</dbReference>
<keyword evidence="5" id="KW-0344">Guanine-nucleotide releasing factor</keyword>
<dbReference type="Pfam" id="PF00385">
    <property type="entry name" value="Chromo"/>
    <property type="match status" value="1"/>
</dbReference>
<feature type="compositionally biased region" description="Low complexity" evidence="7">
    <location>
        <begin position="2707"/>
        <end position="2719"/>
    </location>
</feature>
<dbReference type="SUPFAM" id="SSF50044">
    <property type="entry name" value="SH3-domain"/>
    <property type="match status" value="1"/>
</dbReference>
<evidence type="ECO:0000259" key="10">
    <source>
        <dbReference type="PROSITE" id="PS50010"/>
    </source>
</evidence>
<comment type="subcellular location">
    <subcellularLocation>
        <location evidence="1">Cytoplasm</location>
    </subcellularLocation>
</comment>
<feature type="region of interest" description="Disordered" evidence="7">
    <location>
        <begin position="2673"/>
        <end position="2754"/>
    </location>
</feature>
<feature type="region of interest" description="Disordered" evidence="7">
    <location>
        <begin position="2123"/>
        <end position="2149"/>
    </location>
</feature>
<dbReference type="Gene3D" id="2.40.50.40">
    <property type="match status" value="1"/>
</dbReference>
<feature type="region of interest" description="Disordered" evidence="7">
    <location>
        <begin position="2177"/>
        <end position="2293"/>
    </location>
</feature>
<feature type="compositionally biased region" description="Low complexity" evidence="7">
    <location>
        <begin position="2732"/>
        <end position="2745"/>
    </location>
</feature>
<dbReference type="InterPro" id="IPR036028">
    <property type="entry name" value="SH3-like_dom_sf"/>
</dbReference>
<dbReference type="Gene3D" id="2.30.30.40">
    <property type="entry name" value="SH3 Domains"/>
    <property type="match status" value="1"/>
</dbReference>
<dbReference type="InterPro" id="IPR036179">
    <property type="entry name" value="Ig-like_dom_sf"/>
</dbReference>
<dbReference type="Gene3D" id="2.30.29.30">
    <property type="entry name" value="Pleckstrin-homology domain (PH domain)/Phosphotyrosine-binding domain (PTB)"/>
    <property type="match status" value="2"/>
</dbReference>
<evidence type="ECO:0000313" key="12">
    <source>
        <dbReference type="EMBL" id="KAF1770429.1"/>
    </source>
</evidence>
<feature type="domain" description="SH3" evidence="8">
    <location>
        <begin position="2027"/>
        <end position="2092"/>
    </location>
</feature>
<dbReference type="InterPro" id="IPR011993">
    <property type="entry name" value="PH-like_dom_sf"/>
</dbReference>
<dbReference type="InterPro" id="IPR001251">
    <property type="entry name" value="CRAL-TRIO_dom"/>
</dbReference>
<dbReference type="PROSITE" id="PS00741">
    <property type="entry name" value="DH_1"/>
    <property type="match status" value="1"/>
</dbReference>
<dbReference type="Gene3D" id="2.60.40.10">
    <property type="entry name" value="Immunoglobulins"/>
    <property type="match status" value="1"/>
</dbReference>
<evidence type="ECO:0000256" key="1">
    <source>
        <dbReference type="ARBA" id="ARBA00004496"/>
    </source>
</evidence>
<dbReference type="InterPro" id="IPR023780">
    <property type="entry name" value="Chromo_domain"/>
</dbReference>
<dbReference type="PROSITE" id="PS50010">
    <property type="entry name" value="DH_2"/>
    <property type="match status" value="2"/>
</dbReference>
<protein>
    <submittedName>
        <fullName evidence="12">Uncharacterized protein</fullName>
    </submittedName>
</protein>
<dbReference type="GeneID" id="9809227"/>
<comment type="caution">
    <text evidence="12">The sequence shown here is derived from an EMBL/GenBank/DDBJ whole genome shotgun (WGS) entry which is preliminary data.</text>
</comment>
<dbReference type="InterPro" id="IPR000219">
    <property type="entry name" value="DH_dom"/>
</dbReference>
<organism evidence="12 13">
    <name type="scientific">Caenorhabditis remanei</name>
    <name type="common">Caenorhabditis vulgaris</name>
    <dbReference type="NCBI Taxonomy" id="31234"/>
    <lineage>
        <taxon>Eukaryota</taxon>
        <taxon>Metazoa</taxon>
        <taxon>Ecdysozoa</taxon>
        <taxon>Nematoda</taxon>
        <taxon>Chromadorea</taxon>
        <taxon>Rhabditida</taxon>
        <taxon>Rhabditina</taxon>
        <taxon>Rhabditomorpha</taxon>
        <taxon>Rhabditoidea</taxon>
        <taxon>Rhabditidae</taxon>
        <taxon>Peloderinae</taxon>
        <taxon>Caenorhabditis</taxon>
    </lineage>
</organism>
<evidence type="ECO:0000259" key="8">
    <source>
        <dbReference type="PROSITE" id="PS50002"/>
    </source>
</evidence>
<dbReference type="Pfam" id="PF00621">
    <property type="entry name" value="RhoGEF"/>
    <property type="match status" value="2"/>
</dbReference>
<evidence type="ECO:0000259" key="9">
    <source>
        <dbReference type="PROSITE" id="PS50003"/>
    </source>
</evidence>
<dbReference type="PANTHER" id="PTHR22826">
    <property type="entry name" value="RHO GUANINE EXCHANGE FACTOR-RELATED"/>
    <property type="match status" value="1"/>
</dbReference>
<feature type="compositionally biased region" description="Low complexity" evidence="7">
    <location>
        <begin position="2675"/>
        <end position="2692"/>
    </location>
</feature>
<dbReference type="SUPFAM" id="SSF48065">
    <property type="entry name" value="DBL homology domain (DH-domain)"/>
    <property type="match status" value="2"/>
</dbReference>
<name>A0A6A5HRV2_CAERE</name>
<dbReference type="InterPro" id="IPR001849">
    <property type="entry name" value="PH_domain"/>
</dbReference>
<reference evidence="12 13" key="1">
    <citation type="submission" date="2019-12" db="EMBL/GenBank/DDBJ databases">
        <title>Chromosome-level assembly of the Caenorhabditis remanei genome.</title>
        <authorList>
            <person name="Teterina A.A."/>
            <person name="Willis J.H."/>
            <person name="Phillips P.C."/>
        </authorList>
    </citation>
    <scope>NUCLEOTIDE SEQUENCE [LARGE SCALE GENOMIC DNA]</scope>
    <source>
        <strain evidence="12 13">PX506</strain>
        <tissue evidence="12">Whole organism</tissue>
    </source>
</reference>
<feature type="domain" description="DH" evidence="10">
    <location>
        <begin position="2355"/>
        <end position="2533"/>
    </location>
</feature>
<dbReference type="GO" id="GO:0019898">
    <property type="term" value="C:extrinsic component of membrane"/>
    <property type="evidence" value="ECO:0007669"/>
    <property type="project" value="TreeGrafter"/>
</dbReference>
<evidence type="ECO:0000256" key="6">
    <source>
        <dbReference type="PROSITE-ProRule" id="PRU00192"/>
    </source>
</evidence>
<dbReference type="GO" id="GO:0005737">
    <property type="term" value="C:cytoplasm"/>
    <property type="evidence" value="ECO:0007669"/>
    <property type="project" value="UniProtKB-SubCell"/>
</dbReference>
<dbReference type="GO" id="GO:0005085">
    <property type="term" value="F:guanyl-nucleotide exchange factor activity"/>
    <property type="evidence" value="ECO:0007669"/>
    <property type="project" value="UniProtKB-KW"/>
</dbReference>
<accession>A0A6A5HRV2</accession>
<dbReference type="PROSITE" id="PS50003">
    <property type="entry name" value="PH_DOMAIN"/>
    <property type="match status" value="1"/>
</dbReference>
<dbReference type="KEGG" id="crq:GCK72_002247"/>
<feature type="domain" description="PH" evidence="9">
    <location>
        <begin position="2551"/>
        <end position="2659"/>
    </location>
</feature>
<dbReference type="Pfam" id="PF22697">
    <property type="entry name" value="SOS1_NGEF_PH"/>
    <property type="match status" value="2"/>
</dbReference>
<dbReference type="Gene3D" id="2.170.270.10">
    <property type="entry name" value="SET domain"/>
    <property type="match status" value="1"/>
</dbReference>
<feature type="domain" description="DH" evidence="10">
    <location>
        <begin position="1662"/>
        <end position="1840"/>
    </location>
</feature>
<comment type="similarity">
    <text evidence="2">Belongs to the protein kinase superfamily. CAMK Ser/Thr protein kinase family.</text>
</comment>
<dbReference type="CDD" id="cd00160">
    <property type="entry name" value="RhoGEF"/>
    <property type="match status" value="2"/>
</dbReference>
<dbReference type="Gene3D" id="1.20.900.10">
    <property type="entry name" value="Dbl homology (DH) domain"/>
    <property type="match status" value="2"/>
</dbReference>
<dbReference type="RefSeq" id="XP_053591976.1">
    <property type="nucleotide sequence ID" value="XM_053723331.1"/>
</dbReference>
<dbReference type="SMART" id="SM00325">
    <property type="entry name" value="RhoGEF"/>
    <property type="match status" value="2"/>
</dbReference>
<dbReference type="EMBL" id="WUAV01000001">
    <property type="protein sequence ID" value="KAF1770429.1"/>
    <property type="molecule type" value="Genomic_DNA"/>
</dbReference>
<dbReference type="InterPro" id="IPR051336">
    <property type="entry name" value="RhoGEF_Guanine_NuclExch_SF"/>
</dbReference>
<dbReference type="InterPro" id="IPR035899">
    <property type="entry name" value="DBL_dom_sf"/>
</dbReference>
<dbReference type="Proteomes" id="UP000483820">
    <property type="component" value="Chromosome I"/>
</dbReference>
<feature type="compositionally biased region" description="Basic and acidic residues" evidence="7">
    <location>
        <begin position="2720"/>
        <end position="2731"/>
    </location>
</feature>
<gene>
    <name evidence="12" type="ORF">GCK72_002247</name>
</gene>
<feature type="compositionally biased region" description="Basic residues" evidence="7">
    <location>
        <begin position="1"/>
        <end position="15"/>
    </location>
</feature>
<dbReference type="Pfam" id="PF07679">
    <property type="entry name" value="I-set"/>
    <property type="match status" value="1"/>
</dbReference>
<dbReference type="PROSITE" id="PS50002">
    <property type="entry name" value="SH3"/>
    <property type="match status" value="1"/>
</dbReference>
<dbReference type="InterPro" id="IPR055251">
    <property type="entry name" value="SOS1_NGEF_PH"/>
</dbReference>
<proteinExistence type="inferred from homology"/>
<feature type="domain" description="Chromo" evidence="11">
    <location>
        <begin position="32"/>
        <end position="78"/>
    </location>
</feature>
<dbReference type="InterPro" id="IPR003961">
    <property type="entry name" value="FN3_dom"/>
</dbReference>
<dbReference type="SUPFAM" id="SSF50729">
    <property type="entry name" value="PH domain-like"/>
    <property type="match status" value="2"/>
</dbReference>
<evidence type="ECO:0000256" key="3">
    <source>
        <dbReference type="ARBA" id="ARBA00022443"/>
    </source>
</evidence>
<dbReference type="PANTHER" id="PTHR22826:SF106">
    <property type="entry name" value="TRIO, ISOFORM A"/>
    <property type="match status" value="1"/>
</dbReference>
<evidence type="ECO:0000256" key="7">
    <source>
        <dbReference type="SAM" id="MobiDB-lite"/>
    </source>
</evidence>
<feature type="compositionally biased region" description="Polar residues" evidence="7">
    <location>
        <begin position="2228"/>
        <end position="2251"/>
    </location>
</feature>
<dbReference type="InterPro" id="IPR016197">
    <property type="entry name" value="Chromo-like_dom_sf"/>
</dbReference>
<dbReference type="CTD" id="9809227"/>
<dbReference type="InterPro" id="IPR046341">
    <property type="entry name" value="SET_dom_sf"/>
</dbReference>
<dbReference type="SMART" id="SM00233">
    <property type="entry name" value="PH"/>
    <property type="match status" value="2"/>
</dbReference>
<feature type="region of interest" description="Disordered" evidence="7">
    <location>
        <begin position="1"/>
        <end position="22"/>
    </location>
</feature>
<dbReference type="GO" id="GO:0035556">
    <property type="term" value="P:intracellular signal transduction"/>
    <property type="evidence" value="ECO:0007669"/>
    <property type="project" value="InterPro"/>
</dbReference>
<dbReference type="SMART" id="SM00298">
    <property type="entry name" value="CHROMO"/>
    <property type="match status" value="1"/>
</dbReference>
<evidence type="ECO:0000256" key="2">
    <source>
        <dbReference type="ARBA" id="ARBA00006692"/>
    </source>
</evidence>
<keyword evidence="4" id="KW-0963">Cytoplasm</keyword>
<dbReference type="CDD" id="cd13241">
    <property type="entry name" value="PH2_Kalirin_Trio_p63RhoGEF"/>
    <property type="match status" value="1"/>
</dbReference>
<dbReference type="SUPFAM" id="SSF48726">
    <property type="entry name" value="Immunoglobulin"/>
    <property type="match status" value="1"/>
</dbReference>
<dbReference type="InterPro" id="IPR001331">
    <property type="entry name" value="GDS_CDC24_CS"/>
</dbReference>
<dbReference type="InterPro" id="IPR013098">
    <property type="entry name" value="Ig_I-set"/>
</dbReference>
<evidence type="ECO:0000256" key="4">
    <source>
        <dbReference type="ARBA" id="ARBA00022490"/>
    </source>
</evidence>
<feature type="compositionally biased region" description="Polar residues" evidence="7">
    <location>
        <begin position="2178"/>
        <end position="2192"/>
    </location>
</feature>
<dbReference type="SUPFAM" id="SSF82199">
    <property type="entry name" value="SET domain"/>
    <property type="match status" value="1"/>
</dbReference>
<dbReference type="GO" id="GO:0007411">
    <property type="term" value="P:axon guidance"/>
    <property type="evidence" value="ECO:0007669"/>
    <property type="project" value="TreeGrafter"/>
</dbReference>
<dbReference type="InterPro" id="IPR000953">
    <property type="entry name" value="Chromo/chromo_shadow_dom"/>
</dbReference>
<dbReference type="CDD" id="cd00063">
    <property type="entry name" value="FN3"/>
    <property type="match status" value="1"/>
</dbReference>
<evidence type="ECO:0000259" key="11">
    <source>
        <dbReference type="PROSITE" id="PS50013"/>
    </source>
</evidence>
<feature type="compositionally biased region" description="Basic and acidic residues" evidence="7">
    <location>
        <begin position="2693"/>
        <end position="2706"/>
    </location>
</feature>
<dbReference type="InterPro" id="IPR001452">
    <property type="entry name" value="SH3_domain"/>
</dbReference>
<evidence type="ECO:0000256" key="5">
    <source>
        <dbReference type="ARBA" id="ARBA00022658"/>
    </source>
</evidence>
<evidence type="ECO:0000313" key="13">
    <source>
        <dbReference type="Proteomes" id="UP000483820"/>
    </source>
</evidence>
<dbReference type="FunFam" id="1.20.900.10:FF:000008">
    <property type="entry name" value="rho guanine nucleotide exchange factor 25"/>
    <property type="match status" value="1"/>
</dbReference>
<dbReference type="SUPFAM" id="SSF54160">
    <property type="entry name" value="Chromo domain-like"/>
    <property type="match status" value="1"/>
</dbReference>
<dbReference type="PROSITE" id="PS50013">
    <property type="entry name" value="CHROMO_2"/>
    <property type="match status" value="1"/>
</dbReference>
<keyword evidence="3 6" id="KW-0728">SH3 domain</keyword>
<dbReference type="Gene3D" id="1.20.58.60">
    <property type="match status" value="3"/>
</dbReference>
<sequence>MAKKPTRLTKKRKRSSCAPKQNEQEIADTNVYEVESICGQSIQGNTIQYEVKWKGYSDDENTSEPEFRLNCDDKIVSYVTDLIDCTNYIEKIPKSIEALDKLKANKKAILAQTTVHGGVVKFASVDTISNILKYSRYIISSDQLYAMYAAYVPNDEKNENVGNVRKDMEQWQMELDRLQIHFADYPKLKIKVPDTIRSVFYLPPPLSHLLFEPVTEETFEKRKVRMYHFPPKANQLSFHGIQMFIKPSNLDALEQNKFERAKETDRLDFRKSPRFRVPMKLSQHYARGYILTLGEDVEQNTPLMLMAGVIRPQAVADQCLKNDGERVAFSSFIEIPNSNMCLDRREFHDFSKYIPHSCEPTCGVRLVNSGAEFPDLVVYSLHAIDASYSHAITLDYYKMFQKDVKQYFNKNKPSSGKIFSLYDQGIDFLHCQCFMEKCPEVLYIARSKEECAPPLKKKAKTAKMTMKAEDILHVLRDGIAILHGGRCRAGQAVVVCPPREQVVNQDHLRNVLLYLFEITAKDAREKGFLVVIDMRGKQTWTNVRNILKALTNVDNSSKIQVFIIKPEKFWEKQKAQMSLGTWDFEVEMISFESLIKIIDASQLPKSIAGGSYPYDHDEWLEIRIDLEKWIWNVTEIMETLESVRRDICQGENPIDVETAEIALKKSQLAKKNIFNIPVDSIEAEGNKIVNRILQPSKGVKNPDLQATTPYVSNLTDSLRLLKGDVHKNWDSRQAELVKVYHQKLFERDVEIMIESLAPYKRKCERSMGDVGGCVSDVNSLAEDFEKFQLAVKGMEVSVKRVFDQGNHLRTTGARNQITDHVTEQLTIEWRVVKELMDRRSTILHNAREFFKSAQCYFAEIPSWTAQPGVNPNDVMFSQESLEIAIRTHDSFWAQVEEIYAQAYDDALNLMKSLKESDTEDNVAKEHSGRLQRAHKQLGEKWKERQVLLHHMLAMIAFETDVKLVVDWLQLHGEPYLRRNIHIGENMNQARTFQRNHTNFQRVAANTYGNVQKLRRVYQDVTNSGSQVCDVNKMQELMTDLTAKIEKFTTIEQSREHLLRQSVLFHTHYTELTDWYAKMREKYNDKRIDLTVQVCDKNKERFVLETDETAQAYAMTIDEGKTLVEMMHKATRSFDVDYAASIAHIQILISDIEEKNTLISSEWGPRRTLLHIASKFAMFEQNKFEVLEQIQGWEEDMREMIESPSFHEKADNVMPYHIENQEKVREAISSIQKAAMELSQVLYSHKLTDLRDKRDRVVLEAIREHVRELELSETRVMSYANETSSRINAVREVVDLRKVSDGVCRLIDTQLKALTTLGVIPHDYSDTVQKQDELRAFRDAVTNRLRDPYDNFVVRFRELMENRLANRDVVVQYNEVIQTKYRRLMALCEERNKLLKSAHGCYKTYETAVLPILNQLESEYHSPTVTDWCAGCTSTVHADRAAYIDDLLNKHDDYKERFGKGCTYALRNGDFLLRYIKRANVAPSERKRHENKIADMKNNIRERQSNILELWLQKKALLQGCKLFICIEARAAQLLEFMNGEGNDKLKQFEKRGRGELNDDDDEFAKFKSEVKQKKTDIQTFLMLCTDDSMSRGVHTGQIDRCIEQVKEKFNQFSRRVGDCEVVLRGENGGPSTSKDEFSLDRHSDTAIFNERTINQQRAENRKTLEPMRELIQSERDYIKDLERCVNIYVKEFDQAVKNGTVPTLPKYEIFGNIEKIFQFHHDKLLPELVKYENQPEAVGASFTVWIDLLNELYTEYCVNKEQKNYMLATPEAVAFFTGIREKNGLEINNEIASLLIKPVQRITRYRLLIEQLLKSCNDKAYDLKEAYEVVCSVPRKVNDLIHFNCLELKNCNVDELGPFVTQDTLTVWEPRAYFKGRGKERQVFLFDLSIVFAKRLEISPKNFKYVIKGKPLPLSEVSIVEHVEGDSCRFGLRVGTVSSNDNRTDLKASNENTKVKWVLKIRELTTGMLPLGLGVSPALSVGTLSSARSVSHRSGASTSSGGENRQSQDVESLLAHRYSVHSVDSEQSSEVWIVTSDFDGNAEGHLTVRKGDRVEIVEDQATDCAEYIQVVLCDQPSKHGLVPVSIIVPHCGQYHVAFGKKETSNWSRNDFWNFFDSEHRMMRRSQTVEGSTDSEGGGTTPTKSSKKERWSFAIKRRWFSSSTSRHSHDHDVAIVTPAKTSLGGSANNNAESGSVPDRPDDTNASGSAVSKRKSLRRIFANSSKERASSSNNNSPATRQSTSTSSPVTANGHTAEPIGVLSSGESSTAGNSNSTPSASTPTHRATPSSSPTVVPVVVSEEEKVEDCLPPPMENITINNSMEEKDMNEESVAASDVAEPEVPEKAEKTPEETARFKRSYVLMELVETEQDYVKDLTSVVEGYIGNLEKMDLPADLVGKDKIIFANISQILDFHKTCFLKEIEKCQNNYEAAGAAFVKYDRRLRNLYVTYCQNKPKSDYLLAQDDFEGFFADTKAKLGHKVALCDLLIKPVQRIMKYQLLLKDILKFTERAKDRPDVLKRALQVMHVVPKACDDMMQVGRLQNFDGNLNAQGNLIHQGTLQICESVAGNTQKPKDRRIFLFEQSAIFADHIPPKKDFGNPTYIFKNQIMVNKMVFEPHVADDPLRFVIKSSDPTQPTSFIANAQTQEEKDEWNKKISEQLDQQKRLLAALVDPKRFMGGNDDMSGGMGNMSLGGNDKKASTSGSDKKASTSTAKPSSSTSKKSTESPKKESKSKSLFSFGKKPAKSPTSPPPLEAAATGKFNKVTDDQVNLDTDEKVQVLEVKNGYASVKKADGTIGKCPNYFLTMSEIPGNNFAEQIQYRREWQRRVDETEVEYGPSAFDVTTASAENFDVLLELSTCERPVVVEEMKDLEVVEGDDVEMSPVISSLWHGPAVDSKRARIQTNQLNSRLLIKKVQKCDSGAYSVIAKNSFGVTSTVAFLSVIAVPEPPTEFTVKVTGDHEVRLKWKAETGLKYYIEYRALGMILLDC</sequence>